<dbReference type="PANTHER" id="PTHR23176:SF136">
    <property type="entry name" value="RHO GTPASE ACTIVATOR (RGD1)"/>
    <property type="match status" value="1"/>
</dbReference>
<accession>A0A178ZHC4</accession>
<evidence type="ECO:0000259" key="5">
    <source>
        <dbReference type="PROSITE" id="PS50238"/>
    </source>
</evidence>
<evidence type="ECO:0000313" key="8">
    <source>
        <dbReference type="Proteomes" id="UP000078343"/>
    </source>
</evidence>
<feature type="domain" description="F-BAR" evidence="6">
    <location>
        <begin position="49"/>
        <end position="320"/>
    </location>
</feature>
<evidence type="ECO:0000256" key="3">
    <source>
        <dbReference type="SAM" id="Coils"/>
    </source>
</evidence>
<dbReference type="EMBL" id="LVYI01000005">
    <property type="protein sequence ID" value="OAP59209.1"/>
    <property type="molecule type" value="Genomic_DNA"/>
</dbReference>
<dbReference type="SUPFAM" id="SSF103657">
    <property type="entry name" value="BAR/IMD domain-like"/>
    <property type="match status" value="1"/>
</dbReference>
<feature type="compositionally biased region" description="Low complexity" evidence="4">
    <location>
        <begin position="1"/>
        <end position="15"/>
    </location>
</feature>
<dbReference type="Pfam" id="PF00611">
    <property type="entry name" value="FCH"/>
    <property type="match status" value="1"/>
</dbReference>
<comment type="caution">
    <text evidence="7">The sequence shown here is derived from an EMBL/GenBank/DDBJ whole genome shotgun (WGS) entry which is preliminary data.</text>
</comment>
<dbReference type="Pfam" id="PF00620">
    <property type="entry name" value="RhoGAP"/>
    <property type="match status" value="1"/>
</dbReference>
<dbReference type="GO" id="GO:0005938">
    <property type="term" value="C:cell cortex"/>
    <property type="evidence" value="ECO:0007669"/>
    <property type="project" value="UniProtKB-ARBA"/>
</dbReference>
<dbReference type="SUPFAM" id="SSF48350">
    <property type="entry name" value="GTPase activation domain, GAP"/>
    <property type="match status" value="1"/>
</dbReference>
<feature type="compositionally biased region" description="Basic and acidic residues" evidence="4">
    <location>
        <begin position="102"/>
        <end position="112"/>
    </location>
</feature>
<feature type="compositionally biased region" description="Low complexity" evidence="4">
    <location>
        <begin position="555"/>
        <end position="565"/>
    </location>
</feature>
<feature type="region of interest" description="Disordered" evidence="4">
    <location>
        <begin position="1"/>
        <end position="40"/>
    </location>
</feature>
<dbReference type="InterPro" id="IPR000198">
    <property type="entry name" value="RhoGAP_dom"/>
</dbReference>
<dbReference type="InterPro" id="IPR027267">
    <property type="entry name" value="AH/BAR_dom_sf"/>
</dbReference>
<feature type="compositionally biased region" description="Low complexity" evidence="4">
    <location>
        <begin position="650"/>
        <end position="666"/>
    </location>
</feature>
<feature type="coiled-coil region" evidence="3">
    <location>
        <begin position="167"/>
        <end position="194"/>
    </location>
</feature>
<feature type="compositionally biased region" description="Low complexity" evidence="4">
    <location>
        <begin position="477"/>
        <end position="544"/>
    </location>
</feature>
<feature type="compositionally biased region" description="Low complexity" evidence="4">
    <location>
        <begin position="684"/>
        <end position="697"/>
    </location>
</feature>
<feature type="compositionally biased region" description="Low complexity" evidence="4">
    <location>
        <begin position="595"/>
        <end position="606"/>
    </location>
</feature>
<dbReference type="PROSITE" id="PS50238">
    <property type="entry name" value="RHOGAP"/>
    <property type="match status" value="1"/>
</dbReference>
<feature type="compositionally biased region" description="Gly residues" evidence="4">
    <location>
        <begin position="671"/>
        <end position="681"/>
    </location>
</feature>
<name>A0A178ZHC4_9EURO</name>
<dbReference type="Gene3D" id="1.10.555.10">
    <property type="entry name" value="Rho GTPase activation protein"/>
    <property type="match status" value="1"/>
</dbReference>
<evidence type="ECO:0000256" key="2">
    <source>
        <dbReference type="PROSITE-ProRule" id="PRU01077"/>
    </source>
</evidence>
<keyword evidence="2 3" id="KW-0175">Coiled coil</keyword>
<dbReference type="RefSeq" id="XP_018692576.1">
    <property type="nucleotide sequence ID" value="XM_018838016.1"/>
</dbReference>
<feature type="compositionally biased region" description="Low complexity" evidence="4">
    <location>
        <begin position="387"/>
        <end position="432"/>
    </location>
</feature>
<dbReference type="GO" id="GO:0007165">
    <property type="term" value="P:signal transduction"/>
    <property type="evidence" value="ECO:0007669"/>
    <property type="project" value="InterPro"/>
</dbReference>
<feature type="compositionally biased region" description="Low complexity" evidence="4">
    <location>
        <begin position="632"/>
        <end position="641"/>
    </location>
</feature>
<feature type="compositionally biased region" description="Low complexity" evidence="4">
    <location>
        <begin position="575"/>
        <end position="585"/>
    </location>
</feature>
<dbReference type="GO" id="GO:0005096">
    <property type="term" value="F:GTPase activator activity"/>
    <property type="evidence" value="ECO:0007669"/>
    <property type="project" value="UniProtKB-KW"/>
</dbReference>
<dbReference type="OrthoDB" id="437889at2759"/>
<dbReference type="CDD" id="cd07652">
    <property type="entry name" value="F-BAR_Rgd1"/>
    <property type="match status" value="1"/>
</dbReference>
<keyword evidence="8" id="KW-1185">Reference proteome</keyword>
<evidence type="ECO:0000256" key="1">
    <source>
        <dbReference type="ARBA" id="ARBA00022468"/>
    </source>
</evidence>
<proteinExistence type="predicted"/>
<dbReference type="SMART" id="SM00055">
    <property type="entry name" value="FCH"/>
    <property type="match status" value="1"/>
</dbReference>
<dbReference type="Gene3D" id="1.20.1270.60">
    <property type="entry name" value="Arfaptin homology (AH) domain/BAR domain"/>
    <property type="match status" value="1"/>
</dbReference>
<dbReference type="SMART" id="SM00324">
    <property type="entry name" value="RhoGAP"/>
    <property type="match status" value="1"/>
</dbReference>
<feature type="compositionally biased region" description="Low complexity" evidence="4">
    <location>
        <begin position="440"/>
        <end position="463"/>
    </location>
</feature>
<gene>
    <name evidence="7" type="ORF">AYL99_06507</name>
</gene>
<dbReference type="STRING" id="1367422.A0A178ZHC4"/>
<evidence type="ECO:0000313" key="7">
    <source>
        <dbReference type="EMBL" id="OAP59209.1"/>
    </source>
</evidence>
<feature type="region of interest" description="Disordered" evidence="4">
    <location>
        <begin position="343"/>
        <end position="713"/>
    </location>
</feature>
<dbReference type="PANTHER" id="PTHR23176">
    <property type="entry name" value="RHO/RAC/CDC GTPASE-ACTIVATING PROTEIN"/>
    <property type="match status" value="1"/>
</dbReference>
<reference evidence="7 8" key="1">
    <citation type="submission" date="2016-04" db="EMBL/GenBank/DDBJ databases">
        <title>Draft genome of Fonsecaea erecta CBS 125763.</title>
        <authorList>
            <person name="Weiss V.A."/>
            <person name="Vicente V.A."/>
            <person name="Raittz R.T."/>
            <person name="Moreno L.F."/>
            <person name="De Souza E.M."/>
            <person name="Pedrosa F.O."/>
            <person name="Steffens M.B."/>
            <person name="Faoro H."/>
            <person name="Tadra-Sfeir M.Z."/>
            <person name="Najafzadeh M.J."/>
            <person name="Felipe M.S."/>
            <person name="Teixeira M."/>
            <person name="Sun J."/>
            <person name="Xi L."/>
            <person name="Gomes R."/>
            <person name="De Azevedo C.M."/>
            <person name="Salgado C.G."/>
            <person name="Da Silva M.B."/>
            <person name="Nascimento M.F."/>
            <person name="Queiroz-Telles F."/>
            <person name="Attili D.S."/>
            <person name="Gorbushina A."/>
        </authorList>
    </citation>
    <scope>NUCLEOTIDE SEQUENCE [LARGE SCALE GENOMIC DNA]</scope>
    <source>
        <strain evidence="7 8">CBS 125763</strain>
    </source>
</reference>
<dbReference type="PROSITE" id="PS51741">
    <property type="entry name" value="F_BAR"/>
    <property type="match status" value="1"/>
</dbReference>
<dbReference type="InterPro" id="IPR001060">
    <property type="entry name" value="FCH_dom"/>
</dbReference>
<dbReference type="InterPro" id="IPR008936">
    <property type="entry name" value="Rho_GTPase_activation_prot"/>
</dbReference>
<dbReference type="AlphaFoldDB" id="A0A178ZHC4"/>
<dbReference type="InterPro" id="IPR050729">
    <property type="entry name" value="Rho-GAP"/>
</dbReference>
<protein>
    <recommendedName>
        <fullName evidence="9">Rho-GAP domain-containing protein</fullName>
    </recommendedName>
</protein>
<feature type="domain" description="Rho-GAP" evidence="5">
    <location>
        <begin position="721"/>
        <end position="919"/>
    </location>
</feature>
<feature type="region of interest" description="Disordered" evidence="4">
    <location>
        <begin position="93"/>
        <end position="114"/>
    </location>
</feature>
<dbReference type="GeneID" id="30010675"/>
<evidence type="ECO:0008006" key="9">
    <source>
        <dbReference type="Google" id="ProtNLM"/>
    </source>
</evidence>
<keyword evidence="1" id="KW-0343">GTPase activation</keyword>
<dbReference type="InterPro" id="IPR031160">
    <property type="entry name" value="F_BAR_dom"/>
</dbReference>
<feature type="compositionally biased region" description="Polar residues" evidence="4">
    <location>
        <begin position="345"/>
        <end position="362"/>
    </location>
</feature>
<evidence type="ECO:0000256" key="4">
    <source>
        <dbReference type="SAM" id="MobiDB-lite"/>
    </source>
</evidence>
<dbReference type="Proteomes" id="UP000078343">
    <property type="component" value="Unassembled WGS sequence"/>
</dbReference>
<organism evidence="7 8">
    <name type="scientific">Fonsecaea erecta</name>
    <dbReference type="NCBI Taxonomy" id="1367422"/>
    <lineage>
        <taxon>Eukaryota</taxon>
        <taxon>Fungi</taxon>
        <taxon>Dikarya</taxon>
        <taxon>Ascomycota</taxon>
        <taxon>Pezizomycotina</taxon>
        <taxon>Eurotiomycetes</taxon>
        <taxon>Chaetothyriomycetidae</taxon>
        <taxon>Chaetothyriales</taxon>
        <taxon>Herpotrichiellaceae</taxon>
        <taxon>Fonsecaea</taxon>
    </lineage>
</organism>
<sequence>MAAAVAPNAPMNGAPQPATPQPSRENEQPLPPIPTAEGAGEQLDPAARDRVQHVLSSDIGMSTLLQRLKQSIGSTKDFAAFLKERAVLEEKHAQGMKRLSRSTHESIGRPDSRQGTFAQNFKEMTSIHERMAEHALQYVVTLYAMSEELHELATNSERARKHWKQTGMNAEKRVQEAEAAMEKAKYRYNSLAEQYDRARTGERQPGKFSLKRSAAQLEEELQHKLEAADVDYSAKVEAAQNLRNELLSTSRPQTVHALSELIRETDAGLSLHVQKFADLSEKLLVGFGLCIAPVKGPSPIPGQGTKSLRELASGVNNEKDLADFVLGFSNKAPMRPNEIRYEQHPSLSPKQQQPGFTDQYYNQDPYAPTQGRQVSGVTPYPGEQYYDDGSQSQYYQGNQTPGQVPQQQQQQQPPQQQQQQQMGAPQGAQGPVQRPPGPGQPLQNNPAAGTQPPVGQAPGAAPGHVRTVSQGQPPPSQQQMNQQQQAPGMQQNGQPGQMGPQGQGAPPQQGMGRGQPPQGMGRGQPPQGMGRGQAPPGAVGRGQPPQGGSGPGAAPPGAMGRGQPPQGAPGPGQPPQGAMGRGQPPQGAPGPGQPPQGAMGRGQAPPNGAGRGQPPQGAMGRGQPPPNGMGRGAPPGAAGRGQPPPGAMGRGQPPQNGGPAPAGAQQPGPPQGAGRGAAGPGPNGPQNGAPRPAPAGGVNVLPSRAQVAPRPGPPIRPVFGVSLDELFQREGSAVPTIVMQCTKAVEIFGLDVEGIYRTSGPTNWIMELRQQFDHDANAVDLRNPAAFHEDIASVTTLLKHFLRDLPDPLLTAAQYRDFIQAAKIEDEIVRRDSIHALVNALPDPNYATLRILAIHLHKVAQHSARNKMTNSNLAIVFAPTLMGQQGGVNGNGAGGADIADAGWQAKVVETILNNTFQIFDDDETA</sequence>
<evidence type="ECO:0000259" key="6">
    <source>
        <dbReference type="PROSITE" id="PS51741"/>
    </source>
</evidence>
<dbReference type="FunFam" id="1.20.1270.60:FF:000063">
    <property type="entry name" value="Rho GTPase activator"/>
    <property type="match status" value="1"/>
</dbReference>